<protein>
    <recommendedName>
        <fullName evidence="1">Type II methyltransferase M.Eco57I C-terminal domain-containing protein</fullName>
    </recommendedName>
</protein>
<evidence type="ECO:0000313" key="2">
    <source>
        <dbReference type="EMBL" id="ACM59028.1"/>
    </source>
</evidence>
<name>B9LX37_HALLT</name>
<dbReference type="AlphaFoldDB" id="B9LX37"/>
<keyword evidence="2" id="KW-0614">Plasmid</keyword>
<feature type="domain" description="Type II methyltransferase M.Eco57I C-terminal" evidence="1">
    <location>
        <begin position="39"/>
        <end position="182"/>
    </location>
</feature>
<keyword evidence="3" id="KW-1185">Reference proteome</keyword>
<accession>B9LX37</accession>
<evidence type="ECO:0000259" key="1">
    <source>
        <dbReference type="Pfam" id="PF22837"/>
    </source>
</evidence>
<dbReference type="GeneID" id="71052118"/>
<dbReference type="eggNOG" id="arCOG08990">
    <property type="taxonomic scope" value="Archaea"/>
</dbReference>
<dbReference type="Proteomes" id="UP000000740">
    <property type="component" value="Plasmid pHLAC01"/>
</dbReference>
<dbReference type="InterPro" id="IPR054520">
    <property type="entry name" value="M_Eco57I_C"/>
</dbReference>
<reference evidence="2 3" key="1">
    <citation type="journal article" date="2016" name="Stand. Genomic Sci.">
        <title>Complete genome sequence of the Antarctic Halorubrum lacusprofundi type strain ACAM 34.</title>
        <authorList>
            <person name="Anderson I.J."/>
            <person name="DasSarma P."/>
            <person name="Lucas S."/>
            <person name="Copeland A."/>
            <person name="Lapidus A."/>
            <person name="Del Rio T.G."/>
            <person name="Tice H."/>
            <person name="Dalin E."/>
            <person name="Bruce D.C."/>
            <person name="Goodwin L."/>
            <person name="Pitluck S."/>
            <person name="Sims D."/>
            <person name="Brettin T.S."/>
            <person name="Detter J.C."/>
            <person name="Han C.S."/>
            <person name="Larimer F."/>
            <person name="Hauser L."/>
            <person name="Land M."/>
            <person name="Ivanova N."/>
            <person name="Richardson P."/>
            <person name="Cavicchioli R."/>
            <person name="DasSarma S."/>
            <person name="Woese C.R."/>
            <person name="Kyrpides N.C."/>
        </authorList>
    </citation>
    <scope>NUCLEOTIDE SEQUENCE [LARGE SCALE GENOMIC DNA]</scope>
    <source>
        <strain evidence="3">ATCC 49239 / DSM 5036 / JCM 8891 / ACAM 34</strain>
    </source>
</reference>
<organism evidence="2 3">
    <name type="scientific">Halorubrum lacusprofundi (strain ATCC 49239 / DSM 5036 / JCM 8891 / ACAM 34)</name>
    <dbReference type="NCBI Taxonomy" id="416348"/>
    <lineage>
        <taxon>Archaea</taxon>
        <taxon>Methanobacteriati</taxon>
        <taxon>Methanobacteriota</taxon>
        <taxon>Stenosarchaea group</taxon>
        <taxon>Halobacteria</taxon>
        <taxon>Halobacteriales</taxon>
        <taxon>Haloferacaceae</taxon>
        <taxon>Halorubrum</taxon>
    </lineage>
</organism>
<evidence type="ECO:0000313" key="3">
    <source>
        <dbReference type="Proteomes" id="UP000000740"/>
    </source>
</evidence>
<dbReference type="Pfam" id="PF22837">
    <property type="entry name" value="M_Eco57I_C"/>
    <property type="match status" value="1"/>
</dbReference>
<dbReference type="KEGG" id="hla:Hlac_3520"/>
<proteinExistence type="predicted"/>
<geneLocation type="plasmid" evidence="2 3">
    <name>pHLAC01</name>
</geneLocation>
<dbReference type="EMBL" id="CP001367">
    <property type="protein sequence ID" value="ACM59028.1"/>
    <property type="molecule type" value="Genomic_DNA"/>
</dbReference>
<sequence>MDRIRVTNEDASEWSIIDSHPYVEEATGDDADFGTTDEQQVKEWLAENDHRALLEYIESGEEQGYHDRPTTRTRDIWFDLGNLSRPKILSTMFTWTTHRVFWNDADAPTGDRFYYVAPHGDVDQKLLGGLLNSRVVWLSNELKGRRAGGQGMTRLQTKVYETELWTVPNPREFEDEKKEAIKSAFDDLMDAELSHEEPTREDTEAERDELDKAVLETLEMGDRLDELKESIDLMLQMREEGAGELTSVLVGREARQEADSDVVDLPGVAEARENTTLGDF</sequence>
<dbReference type="HOGENOM" id="CLU_992482_0_0_2"/>
<gene>
    <name evidence="2" type="ordered locus">Hlac_3520</name>
</gene>
<dbReference type="RefSeq" id="WP_012660228.1">
    <property type="nucleotide sequence ID" value="NC_012030.1"/>
</dbReference>